<feature type="region of interest" description="Disordered" evidence="7">
    <location>
        <begin position="394"/>
        <end position="437"/>
    </location>
</feature>
<dbReference type="GeneID" id="108681845"/>
<reference evidence="10" key="1">
    <citation type="submission" date="2025-08" db="UniProtKB">
        <authorList>
            <consortium name="RefSeq"/>
        </authorList>
    </citation>
    <scope>IDENTIFICATION</scope>
    <source>
        <tissue evidence="10">Whole organism</tissue>
    </source>
</reference>
<feature type="compositionally biased region" description="Polar residues" evidence="7">
    <location>
        <begin position="394"/>
        <end position="406"/>
    </location>
</feature>
<evidence type="ECO:0000256" key="1">
    <source>
        <dbReference type="ARBA" id="ARBA00004123"/>
    </source>
</evidence>
<dbReference type="InterPro" id="IPR004827">
    <property type="entry name" value="bZIP"/>
</dbReference>
<dbReference type="Gene3D" id="1.20.5.170">
    <property type="match status" value="1"/>
</dbReference>
<keyword evidence="9" id="KW-1185">Reference proteome</keyword>
<dbReference type="AlphaFoldDB" id="A0A8B7PLY1"/>
<dbReference type="GO" id="GO:0001228">
    <property type="term" value="F:DNA-binding transcription activator activity, RNA polymerase II-specific"/>
    <property type="evidence" value="ECO:0007669"/>
    <property type="project" value="TreeGrafter"/>
</dbReference>
<dbReference type="KEGG" id="hazt:108681845"/>
<evidence type="ECO:0000313" key="9">
    <source>
        <dbReference type="Proteomes" id="UP000694843"/>
    </source>
</evidence>
<evidence type="ECO:0000259" key="8">
    <source>
        <dbReference type="PROSITE" id="PS50217"/>
    </source>
</evidence>
<dbReference type="OrthoDB" id="5847285at2759"/>
<protein>
    <submittedName>
        <fullName evidence="10">Uncharacterized protein LOC108681845</fullName>
    </submittedName>
</protein>
<dbReference type="PROSITE" id="PS50217">
    <property type="entry name" value="BZIP"/>
    <property type="match status" value="1"/>
</dbReference>
<keyword evidence="3" id="KW-0805">Transcription regulation</keyword>
<sequence>MNMIDLDKLMEPLQGPDLALARLDLPSWLLGDEDPQLGFCHGAKEMHSLTSGSNGHASPPFITSDISDLDIYDQIDWNEPSSLEECFPHDLKQQLQTLSSCDNWESSTPPPLAAYGEHGAGVDDRALTGVEVAPESPLILDDAATPEVLLQWSGGIPAFVTPEEDTTTSGIGTSATVISVPISDALTPSVPEVKSARQHEAAPMFIVRTVPSTAFSPAPQKIVINLKRVSMVPKTSNPCQETSNDVVSKQPTTASRTLKNIFCSSTADDELLQYFTPSDSPHPSEQSHTADEQTYVTNEQTCVIDEQTNITDEMICIGDSGDETDSVDYEQISLLSPSDQSVDAEMTYEELTEDSGIFLLSPESRGSESFSSPPRFGNNQFLFSPHSSNEVMSHSSITAKPVSSSVRKPRASPYSPLEKKLRKKEQNKRAALRYRQKKKDEEDTILMMLQREEDRQKDLTEKYDALQMEVRLMKKLMREVFAKKIGMKSTKKVFSS</sequence>
<evidence type="ECO:0000256" key="7">
    <source>
        <dbReference type="SAM" id="MobiDB-lite"/>
    </source>
</evidence>
<evidence type="ECO:0000256" key="6">
    <source>
        <dbReference type="ARBA" id="ARBA00023242"/>
    </source>
</evidence>
<evidence type="ECO:0000256" key="3">
    <source>
        <dbReference type="ARBA" id="ARBA00023015"/>
    </source>
</evidence>
<keyword evidence="4" id="KW-0238">DNA-binding</keyword>
<dbReference type="Proteomes" id="UP000694843">
    <property type="component" value="Unplaced"/>
</dbReference>
<dbReference type="PANTHER" id="PTHR13044:SF14">
    <property type="entry name" value="CRYPTOCEPHAL, ISOFORM A"/>
    <property type="match status" value="1"/>
</dbReference>
<dbReference type="CDD" id="cd14692">
    <property type="entry name" value="bZIP_ATF4"/>
    <property type="match status" value="1"/>
</dbReference>
<feature type="domain" description="BZIP" evidence="8">
    <location>
        <begin position="417"/>
        <end position="480"/>
    </location>
</feature>
<comment type="similarity">
    <text evidence="2">Belongs to the bZIP family.</text>
</comment>
<keyword evidence="5" id="KW-0804">Transcription</keyword>
<comment type="subcellular location">
    <subcellularLocation>
        <location evidence="1">Nucleus</location>
    </subcellularLocation>
</comment>
<name>A0A8B7PLY1_HYAAZ</name>
<evidence type="ECO:0000256" key="2">
    <source>
        <dbReference type="ARBA" id="ARBA00007163"/>
    </source>
</evidence>
<dbReference type="SUPFAM" id="SSF57959">
    <property type="entry name" value="Leucine zipper domain"/>
    <property type="match status" value="1"/>
</dbReference>
<gene>
    <name evidence="10" type="primary">LOC108681845</name>
</gene>
<dbReference type="CTD" id="47767"/>
<evidence type="ECO:0000256" key="5">
    <source>
        <dbReference type="ARBA" id="ARBA00023163"/>
    </source>
</evidence>
<evidence type="ECO:0000313" key="10">
    <source>
        <dbReference type="RefSeq" id="XP_018026407.1"/>
    </source>
</evidence>
<organism evidence="9 10">
    <name type="scientific">Hyalella azteca</name>
    <name type="common">Amphipod</name>
    <dbReference type="NCBI Taxonomy" id="294128"/>
    <lineage>
        <taxon>Eukaryota</taxon>
        <taxon>Metazoa</taxon>
        <taxon>Ecdysozoa</taxon>
        <taxon>Arthropoda</taxon>
        <taxon>Crustacea</taxon>
        <taxon>Multicrustacea</taxon>
        <taxon>Malacostraca</taxon>
        <taxon>Eumalacostraca</taxon>
        <taxon>Peracarida</taxon>
        <taxon>Amphipoda</taxon>
        <taxon>Senticaudata</taxon>
        <taxon>Talitrida</taxon>
        <taxon>Talitroidea</taxon>
        <taxon>Hyalellidae</taxon>
        <taxon>Hyalella</taxon>
    </lineage>
</organism>
<feature type="compositionally biased region" description="Basic residues" evidence="7">
    <location>
        <begin position="420"/>
        <end position="437"/>
    </location>
</feature>
<dbReference type="GO" id="GO:0000977">
    <property type="term" value="F:RNA polymerase II transcription regulatory region sequence-specific DNA binding"/>
    <property type="evidence" value="ECO:0007669"/>
    <property type="project" value="TreeGrafter"/>
</dbReference>
<dbReference type="GO" id="GO:0005634">
    <property type="term" value="C:nucleus"/>
    <property type="evidence" value="ECO:0007669"/>
    <property type="project" value="UniProtKB-SubCell"/>
</dbReference>
<keyword evidence="6" id="KW-0539">Nucleus</keyword>
<dbReference type="InterPro" id="IPR046347">
    <property type="entry name" value="bZIP_sf"/>
</dbReference>
<evidence type="ECO:0000256" key="4">
    <source>
        <dbReference type="ARBA" id="ARBA00023125"/>
    </source>
</evidence>
<dbReference type="PANTHER" id="PTHR13044">
    <property type="entry name" value="ACTIVATING TRANSCRIPTION FACTOR ATF 4/5"/>
    <property type="match status" value="1"/>
</dbReference>
<dbReference type="RefSeq" id="XP_018026407.1">
    <property type="nucleotide sequence ID" value="XM_018170918.2"/>
</dbReference>
<proteinExistence type="inferred from homology"/>
<accession>A0A8B7PLY1</accession>